<feature type="transmembrane region" description="Helical" evidence="6">
    <location>
        <begin position="252"/>
        <end position="282"/>
    </location>
</feature>
<feature type="transmembrane region" description="Helical" evidence="6">
    <location>
        <begin position="12"/>
        <end position="33"/>
    </location>
</feature>
<keyword evidence="7" id="KW-0808">Transferase</keyword>
<evidence type="ECO:0000313" key="7">
    <source>
        <dbReference type="EMBL" id="PJZ84214.1"/>
    </source>
</evidence>
<feature type="transmembrane region" description="Helical" evidence="6">
    <location>
        <begin position="155"/>
        <end position="174"/>
    </location>
</feature>
<dbReference type="RefSeq" id="WP_100744513.1">
    <property type="nucleotide sequence ID" value="NZ_NPDW01000002.1"/>
</dbReference>
<dbReference type="NCBIfam" id="NF035940">
    <property type="entry name" value="prenyl_rel_EboC"/>
    <property type="match status" value="1"/>
</dbReference>
<feature type="transmembrane region" description="Helical" evidence="6">
    <location>
        <begin position="39"/>
        <end position="63"/>
    </location>
</feature>
<dbReference type="EMBL" id="NPDX01000003">
    <property type="protein sequence ID" value="PJZ84214.1"/>
    <property type="molecule type" value="Genomic_DNA"/>
</dbReference>
<evidence type="ECO:0000256" key="3">
    <source>
        <dbReference type="ARBA" id="ARBA00022692"/>
    </source>
</evidence>
<dbReference type="Pfam" id="PF01040">
    <property type="entry name" value="UbiA"/>
    <property type="match status" value="1"/>
</dbReference>
<gene>
    <name evidence="7" type="ORF">CH364_12865</name>
</gene>
<accession>A0A2N0AIU9</accession>
<proteinExistence type="predicted"/>
<comment type="caution">
    <text evidence="7">The sequence shown here is derived from an EMBL/GenBank/DDBJ whole genome shotgun (WGS) entry which is preliminary data.</text>
</comment>
<dbReference type="Proteomes" id="UP000232145">
    <property type="component" value="Unassembled WGS sequence"/>
</dbReference>
<feature type="transmembrane region" description="Helical" evidence="6">
    <location>
        <begin position="106"/>
        <end position="122"/>
    </location>
</feature>
<dbReference type="PANTHER" id="PTHR42723:SF1">
    <property type="entry name" value="CHLOROPHYLL SYNTHASE, CHLOROPLASTIC"/>
    <property type="match status" value="1"/>
</dbReference>
<keyword evidence="5 6" id="KW-0472">Membrane</keyword>
<keyword evidence="2" id="KW-1003">Cell membrane</keyword>
<feature type="transmembrane region" description="Helical" evidence="6">
    <location>
        <begin position="186"/>
        <end position="205"/>
    </location>
</feature>
<keyword evidence="4 6" id="KW-1133">Transmembrane helix</keyword>
<dbReference type="PANTHER" id="PTHR42723">
    <property type="entry name" value="CHLOROPHYLL SYNTHASE"/>
    <property type="match status" value="1"/>
</dbReference>
<keyword evidence="3 6" id="KW-0812">Transmembrane</keyword>
<name>A0A2N0AIU9_9LEPT</name>
<evidence type="ECO:0000256" key="6">
    <source>
        <dbReference type="SAM" id="Phobius"/>
    </source>
</evidence>
<evidence type="ECO:0000256" key="2">
    <source>
        <dbReference type="ARBA" id="ARBA00022475"/>
    </source>
</evidence>
<reference evidence="7 8" key="1">
    <citation type="submission" date="2017-07" db="EMBL/GenBank/DDBJ databases">
        <title>Leptospira spp. isolated from tropical soils.</title>
        <authorList>
            <person name="Thibeaux R."/>
            <person name="Iraola G."/>
            <person name="Ferres I."/>
            <person name="Bierque E."/>
            <person name="Girault D."/>
            <person name="Soupe-Gilbert M.-E."/>
            <person name="Picardeau M."/>
            <person name="Goarant C."/>
        </authorList>
    </citation>
    <scope>NUCLEOTIDE SEQUENCE [LARGE SCALE GENOMIC DNA]</scope>
    <source>
        <strain evidence="7 8">FH2-B-A1</strain>
    </source>
</reference>
<evidence type="ECO:0000256" key="1">
    <source>
        <dbReference type="ARBA" id="ARBA00004141"/>
    </source>
</evidence>
<dbReference type="GO" id="GO:0016020">
    <property type="term" value="C:membrane"/>
    <property type="evidence" value="ECO:0007669"/>
    <property type="project" value="UniProtKB-SubCell"/>
</dbReference>
<dbReference type="Gene3D" id="1.10.357.140">
    <property type="entry name" value="UbiA prenyltransferase"/>
    <property type="match status" value="1"/>
</dbReference>
<dbReference type="CDD" id="cd13964">
    <property type="entry name" value="PT_UbiA_1"/>
    <property type="match status" value="1"/>
</dbReference>
<evidence type="ECO:0000256" key="5">
    <source>
        <dbReference type="ARBA" id="ARBA00023136"/>
    </source>
</evidence>
<feature type="transmembrane region" description="Helical" evidence="6">
    <location>
        <begin position="211"/>
        <end position="232"/>
    </location>
</feature>
<dbReference type="AlphaFoldDB" id="A0A2N0AIU9"/>
<sequence>MNFKGYLTLLRPANVVTALADILAGMAIVGFVWNDKSPILLLFSTICLYGGGVVLNDFFDIAIDTKERPERPIPSGKVSKHSALIFGSVLLGIGILFAYLYQNQSGWISIFIVFSILAYNRFAKHHPVLGPLVMGICRGGNLVLGMSLVENIELYQFFLSVLPIVYIGAITMISRDEVHGGKKTPLMVAGVLCLMVVVSQLILSFRLGNFFFSFPFALLHFGMIFPPLISAYQSPVGPKIGKAVKMGVLSLIILNATFASSFGFVFVAVFILCLLPVSLLLAKYFSVT</sequence>
<evidence type="ECO:0000256" key="4">
    <source>
        <dbReference type="ARBA" id="ARBA00022989"/>
    </source>
</evidence>
<organism evidence="7 8">
    <name type="scientific">Leptospira harrisiae</name>
    <dbReference type="NCBI Taxonomy" id="2023189"/>
    <lineage>
        <taxon>Bacteria</taxon>
        <taxon>Pseudomonadati</taxon>
        <taxon>Spirochaetota</taxon>
        <taxon>Spirochaetia</taxon>
        <taxon>Leptospirales</taxon>
        <taxon>Leptospiraceae</taxon>
        <taxon>Leptospira</taxon>
    </lineage>
</organism>
<dbReference type="InterPro" id="IPR000537">
    <property type="entry name" value="UbiA_prenyltransferase"/>
</dbReference>
<dbReference type="GO" id="GO:0016765">
    <property type="term" value="F:transferase activity, transferring alkyl or aryl (other than methyl) groups"/>
    <property type="evidence" value="ECO:0007669"/>
    <property type="project" value="InterPro"/>
</dbReference>
<dbReference type="OrthoDB" id="2908954at2"/>
<protein>
    <submittedName>
        <fullName evidence="7">Polyprenyltransferase</fullName>
    </submittedName>
</protein>
<keyword evidence="8" id="KW-1185">Reference proteome</keyword>
<dbReference type="InterPro" id="IPR050475">
    <property type="entry name" value="Prenyltransferase_related"/>
</dbReference>
<dbReference type="InterPro" id="IPR044878">
    <property type="entry name" value="UbiA_sf"/>
</dbReference>
<evidence type="ECO:0000313" key="8">
    <source>
        <dbReference type="Proteomes" id="UP000232145"/>
    </source>
</evidence>
<comment type="subcellular location">
    <subcellularLocation>
        <location evidence="1">Membrane</location>
        <topology evidence="1">Multi-pass membrane protein</topology>
    </subcellularLocation>
</comment>
<feature type="transmembrane region" description="Helical" evidence="6">
    <location>
        <begin position="129"/>
        <end position="149"/>
    </location>
</feature>
<feature type="transmembrane region" description="Helical" evidence="6">
    <location>
        <begin position="83"/>
        <end position="100"/>
    </location>
</feature>